<evidence type="ECO:0000256" key="7">
    <source>
        <dbReference type="ARBA" id="ARBA00023326"/>
    </source>
</evidence>
<keyword evidence="2" id="KW-0677">Repeat</keyword>
<keyword evidence="5" id="KW-0119">Carbohydrate metabolism</keyword>
<dbReference type="GO" id="GO:0004650">
    <property type="term" value="F:polygalacturonase activity"/>
    <property type="evidence" value="ECO:0007669"/>
    <property type="project" value="InterPro"/>
</dbReference>
<protein>
    <submittedName>
        <fullName evidence="10">Endo-polygalacturonase</fullName>
    </submittedName>
</protein>
<dbReference type="InterPro" id="IPR000743">
    <property type="entry name" value="Glyco_hydro_28"/>
</dbReference>
<dbReference type="RefSeq" id="WP_119987242.1">
    <property type="nucleotide sequence ID" value="NZ_CP032489.1"/>
</dbReference>
<dbReference type="GO" id="GO:0000272">
    <property type="term" value="P:polysaccharide catabolic process"/>
    <property type="evidence" value="ECO:0007669"/>
    <property type="project" value="UniProtKB-KW"/>
</dbReference>
<dbReference type="Proteomes" id="UP000266118">
    <property type="component" value="Chromosome"/>
</dbReference>
<sequence length="486" mass="54330">MIKSKKLTINIHCKTIALFTILYLSICLNLKGQELVIYPSPSPSVESIKNNDFSVKVRKPGGTWHDLYGYNVKVDDVRGAYNHVENASLCSFDFSGKVEVAVTYNKGKIKNARIRPLSYDIKHEIKGNTLYFKLSEPSNLSVEVNGDIFHNLHLFANPIEKFVPDKNDTSLIYFGPGIHYLKDGKLYVPSNKTVFLAGGAVLMGQVLFDHVHNAKLLGRGMIAPSVKMGVHIAYSKNITVEGIVCTQCATGGSDSVTIRNVKAISYYGWGDGMNVFASNNVLFDGVFCRNSDDCTTVYGTRLGFVGGCNHITMQNSTLWADLAHPILIGTHGNVDDPDTLQNIEYKNIDILDHNEMQVDYQGCMSIDAGDKNFVQNVRFENIRVEDFRRGQLVNLRVYFNRKYNKAPGDGIENVLFKNITYNGSHSELSIIAGYDSSRMIRNITFDNLHINGLKITDDMPGKPAWYKTSDMARFFVGEHVEGVKFN</sequence>
<evidence type="ECO:0000256" key="4">
    <source>
        <dbReference type="ARBA" id="ARBA00023180"/>
    </source>
</evidence>
<comment type="function">
    <text evidence="8">Pectinolytic enzyme involved in the degradation of xylogalacturonan (xga), a galacturonan backbone heavily substituted with xylose, and which is one important component of the hairy regions of pectin. Activity requires a galacturonic acid backbone substituted with xylose.</text>
</comment>
<comment type="similarity">
    <text evidence="1 9">Belongs to the glycosyl hydrolase 28 family.</text>
</comment>
<accession>A0A386HP61</accession>
<dbReference type="InterPro" id="IPR012334">
    <property type="entry name" value="Pectin_lyas_fold"/>
</dbReference>
<evidence type="ECO:0000256" key="8">
    <source>
        <dbReference type="ARBA" id="ARBA00037278"/>
    </source>
</evidence>
<dbReference type="OrthoDB" id="9795222at2"/>
<evidence type="ECO:0000313" key="10">
    <source>
        <dbReference type="EMBL" id="AYD47728.1"/>
    </source>
</evidence>
<reference evidence="10 11" key="1">
    <citation type="submission" date="2018-09" db="EMBL/GenBank/DDBJ databases">
        <title>Arachidicoccus sp. nov., a bacterium isolated from soil.</title>
        <authorList>
            <person name="Weon H.-Y."/>
            <person name="Kwon S.-W."/>
            <person name="Lee S.A."/>
        </authorList>
    </citation>
    <scope>NUCLEOTIDE SEQUENCE [LARGE SCALE GENOMIC DNA]</scope>
    <source>
        <strain evidence="10 11">KIS59-12</strain>
    </source>
</reference>
<dbReference type="KEGG" id="ark:D6B99_09050"/>
<keyword evidence="6 9" id="KW-0326">Glycosidase</keyword>
<evidence type="ECO:0000256" key="9">
    <source>
        <dbReference type="RuleBase" id="RU361169"/>
    </source>
</evidence>
<dbReference type="Pfam" id="PF00295">
    <property type="entry name" value="Glyco_hydro_28"/>
    <property type="match status" value="1"/>
</dbReference>
<proteinExistence type="inferred from homology"/>
<evidence type="ECO:0000256" key="1">
    <source>
        <dbReference type="ARBA" id="ARBA00008834"/>
    </source>
</evidence>
<keyword evidence="11" id="KW-1185">Reference proteome</keyword>
<organism evidence="10 11">
    <name type="scientific">Arachidicoccus soli</name>
    <dbReference type="NCBI Taxonomy" id="2341117"/>
    <lineage>
        <taxon>Bacteria</taxon>
        <taxon>Pseudomonadati</taxon>
        <taxon>Bacteroidota</taxon>
        <taxon>Chitinophagia</taxon>
        <taxon>Chitinophagales</taxon>
        <taxon>Chitinophagaceae</taxon>
        <taxon>Arachidicoccus</taxon>
    </lineage>
</organism>
<evidence type="ECO:0000256" key="2">
    <source>
        <dbReference type="ARBA" id="ARBA00022737"/>
    </source>
</evidence>
<dbReference type="SUPFAM" id="SSF51126">
    <property type="entry name" value="Pectin lyase-like"/>
    <property type="match status" value="1"/>
</dbReference>
<evidence type="ECO:0000313" key="11">
    <source>
        <dbReference type="Proteomes" id="UP000266118"/>
    </source>
</evidence>
<keyword evidence="3 9" id="KW-0378">Hydrolase</keyword>
<dbReference type="EMBL" id="CP032489">
    <property type="protein sequence ID" value="AYD47728.1"/>
    <property type="molecule type" value="Genomic_DNA"/>
</dbReference>
<dbReference type="Gene3D" id="2.160.20.10">
    <property type="entry name" value="Single-stranded right-handed beta-helix, Pectin lyase-like"/>
    <property type="match status" value="1"/>
</dbReference>
<evidence type="ECO:0000256" key="3">
    <source>
        <dbReference type="ARBA" id="ARBA00022801"/>
    </source>
</evidence>
<keyword evidence="4" id="KW-0325">Glycoprotein</keyword>
<name>A0A386HP61_9BACT</name>
<evidence type="ECO:0000256" key="6">
    <source>
        <dbReference type="ARBA" id="ARBA00023295"/>
    </source>
</evidence>
<dbReference type="PANTHER" id="PTHR31736:SF9">
    <property type="entry name" value="ENDO-XYLOGALACTURONAN HYDROLASE A-RELATED"/>
    <property type="match status" value="1"/>
</dbReference>
<evidence type="ECO:0000256" key="5">
    <source>
        <dbReference type="ARBA" id="ARBA00023277"/>
    </source>
</evidence>
<keyword evidence="7" id="KW-0624">Polysaccharide degradation</keyword>
<dbReference type="InterPro" id="IPR011050">
    <property type="entry name" value="Pectin_lyase_fold/virulence"/>
</dbReference>
<gene>
    <name evidence="10" type="ORF">D6B99_09050</name>
</gene>
<dbReference type="AlphaFoldDB" id="A0A386HP61"/>
<dbReference type="PANTHER" id="PTHR31736">
    <property type="match status" value="1"/>
</dbReference>